<evidence type="ECO:0000256" key="1">
    <source>
        <dbReference type="ARBA" id="ARBA00006987"/>
    </source>
</evidence>
<dbReference type="Gene3D" id="3.40.190.150">
    <property type="entry name" value="Bordetella uptake gene, domain 1"/>
    <property type="match status" value="1"/>
</dbReference>
<comment type="caution">
    <text evidence="3">The sequence shown here is derived from an EMBL/GenBank/DDBJ whole genome shotgun (WGS) entry which is preliminary data.</text>
</comment>
<evidence type="ECO:0000313" key="4">
    <source>
        <dbReference type="Proteomes" id="UP001196565"/>
    </source>
</evidence>
<protein>
    <submittedName>
        <fullName evidence="3">Twin-arginine translocation pathway signal protein</fullName>
    </submittedName>
</protein>
<evidence type="ECO:0000313" key="3">
    <source>
        <dbReference type="EMBL" id="MBW6400198.1"/>
    </source>
</evidence>
<dbReference type="Gene3D" id="3.40.190.10">
    <property type="entry name" value="Periplasmic binding protein-like II"/>
    <property type="match status" value="1"/>
</dbReference>
<reference evidence="3 4" key="1">
    <citation type="submission" date="2021-07" db="EMBL/GenBank/DDBJ databases">
        <authorList>
            <person name="So Y."/>
        </authorList>
    </citation>
    <scope>NUCLEOTIDE SEQUENCE [LARGE SCALE GENOMIC DNA]</scope>
    <source>
        <strain evidence="3 4">HJA6</strain>
    </source>
</reference>
<dbReference type="Pfam" id="PF03401">
    <property type="entry name" value="TctC"/>
    <property type="match status" value="1"/>
</dbReference>
<dbReference type="InterPro" id="IPR042100">
    <property type="entry name" value="Bug_dom1"/>
</dbReference>
<keyword evidence="2" id="KW-0732">Signal</keyword>
<keyword evidence="4" id="KW-1185">Reference proteome</keyword>
<feature type="chain" id="PRO_5046585658" evidence="2">
    <location>
        <begin position="18"/>
        <end position="316"/>
    </location>
</feature>
<comment type="similarity">
    <text evidence="1">Belongs to the UPF0065 (bug) family.</text>
</comment>
<evidence type="ECO:0000256" key="2">
    <source>
        <dbReference type="SAM" id="SignalP"/>
    </source>
</evidence>
<dbReference type="PANTHER" id="PTHR42928:SF5">
    <property type="entry name" value="BLR1237 PROTEIN"/>
    <property type="match status" value="1"/>
</dbReference>
<sequence length="316" mass="32604">MLRRALLALPFATPALAQTHDRPVRLVIAFPPGGSTDILGRLIAPRMSEVLSSTVTPENRSGASGAVGAGFVAQSAPDGTTLLLDSGGQTVNPFLMRGLSFDYVRDLAPVTLLATLPLILVVRAEFGPATLPDLLAGLRADPAQARYGSVGVGARTHLAMAQLLRRAGIPGEHVPYRGGSDQIAGLLRGDVPMGFTSVALAAPLIRDGRVRPVAVSLAQRASQFPEVPTIAEQGFAGFAMGDWLGLLVAAATPAPVIARLAAAAANAVNQPELAPRLAALGLTPAAGGPAAFARFLAEERGVMEALIRDEGIRLDS</sequence>
<dbReference type="PANTHER" id="PTHR42928">
    <property type="entry name" value="TRICARBOXYLATE-BINDING PROTEIN"/>
    <property type="match status" value="1"/>
</dbReference>
<dbReference type="RefSeq" id="WP_219764799.1">
    <property type="nucleotide sequence ID" value="NZ_JAHYBZ010000007.1"/>
</dbReference>
<feature type="signal peptide" evidence="2">
    <location>
        <begin position="1"/>
        <end position="17"/>
    </location>
</feature>
<dbReference type="PIRSF" id="PIRSF017082">
    <property type="entry name" value="YflP"/>
    <property type="match status" value="1"/>
</dbReference>
<gene>
    <name evidence="3" type="ORF">KPL78_20225</name>
</gene>
<proteinExistence type="inferred from homology"/>
<dbReference type="SUPFAM" id="SSF53850">
    <property type="entry name" value="Periplasmic binding protein-like II"/>
    <property type="match status" value="1"/>
</dbReference>
<accession>A0ABS7AD12</accession>
<dbReference type="InterPro" id="IPR005064">
    <property type="entry name" value="BUG"/>
</dbReference>
<name>A0ABS7AD12_9PROT</name>
<dbReference type="EMBL" id="JAHYBZ010000007">
    <property type="protein sequence ID" value="MBW6400198.1"/>
    <property type="molecule type" value="Genomic_DNA"/>
</dbReference>
<organism evidence="3 4">
    <name type="scientific">Roseomonas alba</name>
    <dbReference type="NCBI Taxonomy" id="2846776"/>
    <lineage>
        <taxon>Bacteria</taxon>
        <taxon>Pseudomonadati</taxon>
        <taxon>Pseudomonadota</taxon>
        <taxon>Alphaproteobacteria</taxon>
        <taxon>Acetobacterales</taxon>
        <taxon>Roseomonadaceae</taxon>
        <taxon>Roseomonas</taxon>
    </lineage>
</organism>
<dbReference type="Proteomes" id="UP001196565">
    <property type="component" value="Unassembled WGS sequence"/>
</dbReference>